<reference evidence="10 11" key="1">
    <citation type="submission" date="2011-08" db="EMBL/GenBank/DDBJ databases">
        <authorList>
            <person name="Liu Z.J."/>
            <person name="Shi F.L."/>
            <person name="Lu J.Q."/>
            <person name="Li M."/>
            <person name="Wang Z.L."/>
        </authorList>
    </citation>
    <scope>NUCLEOTIDE SEQUENCE [LARGE SCALE GENOMIC DNA]</scope>
    <source>
        <strain evidence="10 11">USNM 41457</strain>
    </source>
</reference>
<keyword evidence="7 8" id="KW-0472">Membrane</keyword>
<dbReference type="OrthoDB" id="2141921at2759"/>
<dbReference type="VEuPathDB" id="MicrosporidiaDB:EDEG_00266"/>
<dbReference type="Proteomes" id="UP000003163">
    <property type="component" value="Unassembled WGS sequence"/>
</dbReference>
<feature type="transmembrane region" description="Helical" evidence="8">
    <location>
        <begin position="337"/>
        <end position="356"/>
    </location>
</feature>
<name>J9DMQ4_EDHAE</name>
<dbReference type="PANTHER" id="PTHR48041:SF139">
    <property type="entry name" value="PROTEIN SCARLET"/>
    <property type="match status" value="1"/>
</dbReference>
<dbReference type="InterPro" id="IPR027417">
    <property type="entry name" value="P-loop_NTPase"/>
</dbReference>
<dbReference type="InterPro" id="IPR003593">
    <property type="entry name" value="AAA+_ATPase"/>
</dbReference>
<evidence type="ECO:0000256" key="4">
    <source>
        <dbReference type="ARBA" id="ARBA00022741"/>
    </source>
</evidence>
<dbReference type="Gene3D" id="3.40.50.300">
    <property type="entry name" value="P-loop containing nucleotide triphosphate hydrolases"/>
    <property type="match status" value="1"/>
</dbReference>
<keyword evidence="2" id="KW-0813">Transport</keyword>
<feature type="domain" description="ABC transporter" evidence="9">
    <location>
        <begin position="12"/>
        <end position="253"/>
    </location>
</feature>
<evidence type="ECO:0000256" key="7">
    <source>
        <dbReference type="ARBA" id="ARBA00023136"/>
    </source>
</evidence>
<evidence type="ECO:0000313" key="11">
    <source>
        <dbReference type="Proteomes" id="UP000003163"/>
    </source>
</evidence>
<dbReference type="GO" id="GO:0005524">
    <property type="term" value="F:ATP binding"/>
    <property type="evidence" value="ECO:0007669"/>
    <property type="project" value="UniProtKB-KW"/>
</dbReference>
<feature type="transmembrane region" description="Helical" evidence="8">
    <location>
        <begin position="386"/>
        <end position="406"/>
    </location>
</feature>
<reference evidence="11" key="2">
    <citation type="submission" date="2015-07" db="EMBL/GenBank/DDBJ databases">
        <title>Contrasting host-pathogen interactions and genome evolution in two generalist and specialist microsporidian pathogens of mosquitoes.</title>
        <authorList>
            <consortium name="The Broad Institute Genomics Platform"/>
            <consortium name="The Broad Institute Genome Sequencing Center for Infectious Disease"/>
            <person name="Cuomo C.A."/>
            <person name="Sanscrainte N.D."/>
            <person name="Goldberg J.M."/>
            <person name="Heiman D."/>
            <person name="Young S."/>
            <person name="Zeng Q."/>
            <person name="Becnel J.J."/>
            <person name="Birren B.W."/>
        </authorList>
    </citation>
    <scope>NUCLEOTIDE SEQUENCE [LARGE SCALE GENOMIC DNA]</scope>
    <source>
        <strain evidence="11">USNM 41457</strain>
    </source>
</reference>
<keyword evidence="6 8" id="KW-1133">Transmembrane helix</keyword>
<dbReference type="STRING" id="1003232.J9DMQ4"/>
<evidence type="ECO:0000256" key="1">
    <source>
        <dbReference type="ARBA" id="ARBA00004141"/>
    </source>
</evidence>
<dbReference type="PANTHER" id="PTHR48041">
    <property type="entry name" value="ABC TRANSPORTER G FAMILY MEMBER 28"/>
    <property type="match status" value="1"/>
</dbReference>
<keyword evidence="11" id="KW-1185">Reference proteome</keyword>
<dbReference type="AlphaFoldDB" id="J9DMQ4"/>
<dbReference type="Pfam" id="PF00005">
    <property type="entry name" value="ABC_tran"/>
    <property type="match status" value="1"/>
</dbReference>
<dbReference type="HOGENOM" id="CLU_443447_0_0_1"/>
<proteinExistence type="predicted"/>
<sequence>MENCNQNENLHIVFKNITVRVKIKGEWKTILNDISGNLPKGKLTAILGESGSGKTTLMHILCGMCHYSSNYEVDGEILVNGKPRDPNTWFKQFGLVRQTEHFNELETVYECIENAARLNYKRNDAEFIGNICDKYLDILNIDKIRNSRIKIISGGEKKRLSIACVLLREPEILFLDEPFSGLDYNNSLNLGNLMKHISEKLGTTLTAVIHTGPKELMDKFDAFIYLNLSEPVFVGSIKELEQKYKKIGYTISENTSHLEHLTMLSQTKSKFFETKDNIDTLNRFKTLYREDTVNITEGKNKKIHLKRIYSLTPSFPQVWTLMRRRLRATYLKGFKRVFWKIVSLSPIFLFFLYFIIFKSAKDNNINYDDVSAASIMTKTQRSDCGFIYTHFCLINSILLGHLWGIYKGDYKVTKDELTLGKYNPVTYITYVIAYALSYIFTILIFLSLPMCFCVVNGRNVIILILKYIAFVLPVALLVSLGVVFIFSLINYCGIIKFIYQHTWLFAFIFADQFNPVDPTRKWYKIVADYWPNLFPFLYLTVHTDLLLYISGDKILEKSKAGQKFLIDISNSKKNIMGGHINPDKFYYMFSFIIAALLVLGIIIQFFYRVPKYRI</sequence>
<dbReference type="OMA" id="CKLSMNL"/>
<keyword evidence="5" id="KW-0067">ATP-binding</keyword>
<feature type="transmembrane region" description="Helical" evidence="8">
    <location>
        <begin position="427"/>
        <end position="448"/>
    </location>
</feature>
<dbReference type="EMBL" id="AFBI03000003">
    <property type="protein sequence ID" value="EJW02612.1"/>
    <property type="molecule type" value="Genomic_DNA"/>
</dbReference>
<dbReference type="InterPro" id="IPR050352">
    <property type="entry name" value="ABCG_transporters"/>
</dbReference>
<feature type="transmembrane region" description="Helical" evidence="8">
    <location>
        <begin position="460"/>
        <end position="486"/>
    </location>
</feature>
<dbReference type="PROSITE" id="PS00211">
    <property type="entry name" value="ABC_TRANSPORTER_1"/>
    <property type="match status" value="1"/>
</dbReference>
<dbReference type="GO" id="GO:0042626">
    <property type="term" value="F:ATPase-coupled transmembrane transporter activity"/>
    <property type="evidence" value="ECO:0007669"/>
    <property type="project" value="TreeGrafter"/>
</dbReference>
<dbReference type="GO" id="GO:0016887">
    <property type="term" value="F:ATP hydrolysis activity"/>
    <property type="evidence" value="ECO:0007669"/>
    <property type="project" value="InterPro"/>
</dbReference>
<keyword evidence="3 8" id="KW-0812">Transmembrane</keyword>
<evidence type="ECO:0000313" key="10">
    <source>
        <dbReference type="EMBL" id="EJW02612.1"/>
    </source>
</evidence>
<keyword evidence="4" id="KW-0547">Nucleotide-binding</keyword>
<dbReference type="PROSITE" id="PS50893">
    <property type="entry name" value="ABC_TRANSPORTER_2"/>
    <property type="match status" value="1"/>
</dbReference>
<feature type="transmembrane region" description="Helical" evidence="8">
    <location>
        <begin position="585"/>
        <end position="607"/>
    </location>
</feature>
<protein>
    <recommendedName>
        <fullName evidence="9">ABC transporter domain-containing protein</fullName>
    </recommendedName>
</protein>
<evidence type="ECO:0000256" key="8">
    <source>
        <dbReference type="SAM" id="Phobius"/>
    </source>
</evidence>
<evidence type="ECO:0000256" key="6">
    <source>
        <dbReference type="ARBA" id="ARBA00022989"/>
    </source>
</evidence>
<dbReference type="SMART" id="SM00382">
    <property type="entry name" value="AAA"/>
    <property type="match status" value="1"/>
</dbReference>
<dbReference type="InterPro" id="IPR003439">
    <property type="entry name" value="ABC_transporter-like_ATP-bd"/>
</dbReference>
<evidence type="ECO:0000256" key="3">
    <source>
        <dbReference type="ARBA" id="ARBA00022692"/>
    </source>
</evidence>
<dbReference type="SUPFAM" id="SSF52540">
    <property type="entry name" value="P-loop containing nucleoside triphosphate hydrolases"/>
    <property type="match status" value="1"/>
</dbReference>
<dbReference type="GO" id="GO:0016020">
    <property type="term" value="C:membrane"/>
    <property type="evidence" value="ECO:0007669"/>
    <property type="project" value="UniProtKB-SubCell"/>
</dbReference>
<evidence type="ECO:0000256" key="5">
    <source>
        <dbReference type="ARBA" id="ARBA00022840"/>
    </source>
</evidence>
<evidence type="ECO:0000256" key="2">
    <source>
        <dbReference type="ARBA" id="ARBA00022448"/>
    </source>
</evidence>
<feature type="transmembrane region" description="Helical" evidence="8">
    <location>
        <begin position="530"/>
        <end position="549"/>
    </location>
</feature>
<dbReference type="InParanoid" id="J9DMQ4"/>
<comment type="caution">
    <text evidence="10">The sequence shown here is derived from an EMBL/GenBank/DDBJ whole genome shotgun (WGS) entry which is preliminary data.</text>
</comment>
<dbReference type="InterPro" id="IPR017871">
    <property type="entry name" value="ABC_transporter-like_CS"/>
</dbReference>
<comment type="subcellular location">
    <subcellularLocation>
        <location evidence="1">Membrane</location>
        <topology evidence="1">Multi-pass membrane protein</topology>
    </subcellularLocation>
</comment>
<evidence type="ECO:0000259" key="9">
    <source>
        <dbReference type="PROSITE" id="PS50893"/>
    </source>
</evidence>
<feature type="transmembrane region" description="Helical" evidence="8">
    <location>
        <begin position="493"/>
        <end position="510"/>
    </location>
</feature>
<gene>
    <name evidence="10" type="ORF">EDEG_00266</name>
</gene>
<accession>J9DMQ4</accession>
<organism evidence="10 11">
    <name type="scientific">Edhazardia aedis (strain USNM 41457)</name>
    <name type="common">Microsporidian parasite</name>
    <dbReference type="NCBI Taxonomy" id="1003232"/>
    <lineage>
        <taxon>Eukaryota</taxon>
        <taxon>Fungi</taxon>
        <taxon>Fungi incertae sedis</taxon>
        <taxon>Microsporidia</taxon>
        <taxon>Edhazardia</taxon>
    </lineage>
</organism>